<gene>
    <name evidence="2" type="ORF">ABID24_000008</name>
</gene>
<protein>
    <submittedName>
        <fullName evidence="2">Uncharacterized protein</fullName>
    </submittedName>
</protein>
<evidence type="ECO:0000313" key="3">
    <source>
        <dbReference type="Proteomes" id="UP001549106"/>
    </source>
</evidence>
<feature type="chain" id="PRO_5046121692" evidence="1">
    <location>
        <begin position="26"/>
        <end position="202"/>
    </location>
</feature>
<organism evidence="2 3">
    <name type="scientific">Blautia caecimuris</name>
    <dbReference type="NCBI Taxonomy" id="1796615"/>
    <lineage>
        <taxon>Bacteria</taxon>
        <taxon>Bacillati</taxon>
        <taxon>Bacillota</taxon>
        <taxon>Clostridia</taxon>
        <taxon>Lachnospirales</taxon>
        <taxon>Lachnospiraceae</taxon>
        <taxon>Blautia</taxon>
    </lineage>
</organism>
<evidence type="ECO:0000256" key="1">
    <source>
        <dbReference type="SAM" id="SignalP"/>
    </source>
</evidence>
<dbReference type="Proteomes" id="UP001549106">
    <property type="component" value="Unassembled WGS sequence"/>
</dbReference>
<name>A0ABV2LX54_9FIRM</name>
<comment type="caution">
    <text evidence="2">The sequence shown here is derived from an EMBL/GenBank/DDBJ whole genome shotgun (WGS) entry which is preliminary data.</text>
</comment>
<reference evidence="2 3" key="1">
    <citation type="submission" date="2024-06" db="EMBL/GenBank/DDBJ databases">
        <title>Genomic Encyclopedia of Type Strains, Phase IV (KMG-IV): sequencing the most valuable type-strain genomes for metagenomic binning, comparative biology and taxonomic classification.</title>
        <authorList>
            <person name="Goeker M."/>
        </authorList>
    </citation>
    <scope>NUCLEOTIDE SEQUENCE [LARGE SCALE GENOMIC DNA]</scope>
    <source>
        <strain evidence="2 3">DSM 29492</strain>
    </source>
</reference>
<proteinExistence type="predicted"/>
<accession>A0ABV2LX54</accession>
<sequence length="202" mass="22542">MKKTNKILAGILGAVVLMSPATTWAGPSITDKVVVVEDSVGKYIVTDKIEEDEVFTTLETEDKEMADLIKEVNEGTKDMKAFTEKLSAVLETVTDEEAKAALEKTIKEIEEKNLDFLTGFMALEAEEGVTVEKNANGKYDVTIQIPILKDTLKDVNILYYNKELKIWEIIEPAAVDFEKQTIEFEVEDFSLLAVLANVEEAE</sequence>
<feature type="signal peptide" evidence="1">
    <location>
        <begin position="1"/>
        <end position="25"/>
    </location>
</feature>
<keyword evidence="3" id="KW-1185">Reference proteome</keyword>
<dbReference type="RefSeq" id="WP_257463644.1">
    <property type="nucleotide sequence ID" value="NZ_BAABXP010000002.1"/>
</dbReference>
<keyword evidence="1" id="KW-0732">Signal</keyword>
<evidence type="ECO:0000313" key="2">
    <source>
        <dbReference type="EMBL" id="MET3748792.1"/>
    </source>
</evidence>
<dbReference type="EMBL" id="JBEPMJ010000001">
    <property type="protein sequence ID" value="MET3748792.1"/>
    <property type="molecule type" value="Genomic_DNA"/>
</dbReference>